<dbReference type="GO" id="GO:0009523">
    <property type="term" value="C:photosystem II"/>
    <property type="evidence" value="ECO:0007669"/>
    <property type="project" value="UniProtKB-KW"/>
</dbReference>
<accession>A0A0A1FJB8</accession>
<keyword evidence="1" id="KW-0602">Photosynthesis</keyword>
<organism evidence="4 5">
    <name type="scientific">Collimonas arenae</name>
    <dbReference type="NCBI Taxonomy" id="279058"/>
    <lineage>
        <taxon>Bacteria</taxon>
        <taxon>Pseudomonadati</taxon>
        <taxon>Pseudomonadota</taxon>
        <taxon>Betaproteobacteria</taxon>
        <taxon>Burkholderiales</taxon>
        <taxon>Oxalobacteraceae</taxon>
        <taxon>Collimonas</taxon>
    </lineage>
</organism>
<dbReference type="HOGENOM" id="CLU_605072_0_0_4"/>
<dbReference type="PANTHER" id="PTHR47199:SF2">
    <property type="entry name" value="PHOTOSYSTEM II STABILITY_ASSEMBLY FACTOR HCF136, CHLOROPLASTIC"/>
    <property type="match status" value="1"/>
</dbReference>
<dbReference type="InterPro" id="IPR000601">
    <property type="entry name" value="PKD_dom"/>
</dbReference>
<proteinExistence type="predicted"/>
<sequence length="452" mass="49222">MGGRVSTYTGSIQSKTNQPPKLDAVLTTNASLIVGTPISLGVTATDLDYDLLTYTWFVDGKQVAEKTQDYQITYTFATSGTHTITVSVRDDFGGKDSRDYAMQILDNPVIKPPPVPVDPPPNPVKWKKVSDAFSQENNIRFFADGTGWVISMYQAQALRTIDKGVTWQSVALPKSDMGGASGFRDIAFANSKEGWVVGCPQLRTTRPTPDSWRLDFGYGRAGHTTDGGQTWENVEINLPSKGLDCFVAVQLIGVKGWILTSGGELMGTTDAGKNWSLLSRLTTEPSRMQFVDELHGWMINTVPSTTMKLSRTTDGGKTWTTTELPNSSDMNSLMGFSFFDKDTGYVSAQGRFLEPYKLLKTTDGGVTWSELPVHTRSTLGEATFASASVGYVIDGYGAFYKTNDGGLSWNQVAMTPPELADMYPLAVDSQGAWWTAVGGIHVNGGLYKLILP</sequence>
<keyword evidence="5" id="KW-1185">Reference proteome</keyword>
<dbReference type="Proteomes" id="UP000030302">
    <property type="component" value="Chromosome"/>
</dbReference>
<dbReference type="GO" id="GO:0015979">
    <property type="term" value="P:photosynthesis"/>
    <property type="evidence" value="ECO:0007669"/>
    <property type="project" value="UniProtKB-KW"/>
</dbReference>
<reference evidence="5" key="1">
    <citation type="journal article" date="2014" name="Soil Biol. Biochem.">
        <title>Structure and function of bacterial communities in ageing soils: Insights from the Mendocino ecological staircase.</title>
        <authorList>
            <person name="Uroz S."/>
            <person name="Tech J.J."/>
            <person name="Sawaya N.A."/>
            <person name="Frey-Klett P."/>
            <person name="Leveau J.H.J."/>
        </authorList>
    </citation>
    <scope>NUCLEOTIDE SEQUENCE [LARGE SCALE GENOMIC DNA]</scope>
    <source>
        <strain evidence="5">Cal35</strain>
    </source>
</reference>
<protein>
    <recommendedName>
        <fullName evidence="3">PKD/Chitinase domain-containing protein</fullName>
    </recommendedName>
</protein>
<evidence type="ECO:0000313" key="5">
    <source>
        <dbReference type="Proteomes" id="UP000030302"/>
    </source>
</evidence>
<dbReference type="AlphaFoldDB" id="A0A0A1FJB8"/>
<dbReference type="EMBL" id="CP009962">
    <property type="protein sequence ID" value="AIY43795.1"/>
    <property type="molecule type" value="Genomic_DNA"/>
</dbReference>
<evidence type="ECO:0000256" key="1">
    <source>
        <dbReference type="ARBA" id="ARBA00022531"/>
    </source>
</evidence>
<dbReference type="InterPro" id="IPR035986">
    <property type="entry name" value="PKD_dom_sf"/>
</dbReference>
<dbReference type="Pfam" id="PF14870">
    <property type="entry name" value="PSII_BNR"/>
    <property type="match status" value="2"/>
</dbReference>
<dbReference type="STRING" id="279058.LT85_4637"/>
<dbReference type="KEGG" id="care:LT85_4637"/>
<dbReference type="SUPFAM" id="SSF49299">
    <property type="entry name" value="PKD domain"/>
    <property type="match status" value="1"/>
</dbReference>
<evidence type="ECO:0000256" key="2">
    <source>
        <dbReference type="ARBA" id="ARBA00023276"/>
    </source>
</evidence>
<dbReference type="InterPro" id="IPR015943">
    <property type="entry name" value="WD40/YVTN_repeat-like_dom_sf"/>
</dbReference>
<dbReference type="InterPro" id="IPR022409">
    <property type="entry name" value="PKD/Chitinase_dom"/>
</dbReference>
<gene>
    <name evidence="4" type="ORF">LT85_4637</name>
</gene>
<evidence type="ECO:0000259" key="3">
    <source>
        <dbReference type="SMART" id="SM00089"/>
    </source>
</evidence>
<dbReference type="Pfam" id="PF18911">
    <property type="entry name" value="PKD_4"/>
    <property type="match status" value="1"/>
</dbReference>
<dbReference type="Gene3D" id="2.60.40.10">
    <property type="entry name" value="Immunoglobulins"/>
    <property type="match status" value="1"/>
</dbReference>
<dbReference type="SUPFAM" id="SSF110296">
    <property type="entry name" value="Oligoxyloglucan reducing end-specific cellobiohydrolase"/>
    <property type="match status" value="1"/>
</dbReference>
<keyword evidence="2" id="KW-0604">Photosystem II</keyword>
<name>A0A0A1FJB8_9BURK</name>
<dbReference type="InterPro" id="IPR028203">
    <property type="entry name" value="PSII_CF48-like_dom"/>
</dbReference>
<feature type="domain" description="PKD/Chitinase" evidence="3">
    <location>
        <begin position="23"/>
        <end position="107"/>
    </location>
</feature>
<dbReference type="SMART" id="SM00089">
    <property type="entry name" value="PKD"/>
    <property type="match status" value="1"/>
</dbReference>
<dbReference type="PANTHER" id="PTHR47199">
    <property type="entry name" value="PHOTOSYSTEM II STABILITY/ASSEMBLY FACTOR HCF136, CHLOROPLASTIC"/>
    <property type="match status" value="1"/>
</dbReference>
<dbReference type="InterPro" id="IPR013783">
    <property type="entry name" value="Ig-like_fold"/>
</dbReference>
<dbReference type="Gene3D" id="2.130.10.10">
    <property type="entry name" value="YVTN repeat-like/Quinoprotein amine dehydrogenase"/>
    <property type="match status" value="2"/>
</dbReference>
<dbReference type="CDD" id="cd15482">
    <property type="entry name" value="Sialidase_non-viral"/>
    <property type="match status" value="1"/>
</dbReference>
<evidence type="ECO:0000313" key="4">
    <source>
        <dbReference type="EMBL" id="AIY43795.1"/>
    </source>
</evidence>